<protein>
    <recommendedName>
        <fullName evidence="4">DUF3109 family protein</fullName>
    </recommendedName>
</protein>
<dbReference type="OrthoDB" id="597501at2"/>
<name>A0A1G6PXR2_NIADE</name>
<keyword evidence="3" id="KW-1185">Reference proteome</keyword>
<organism evidence="2 3">
    <name type="scientific">Niabella drilacis (strain DSM 25811 / CCM 8410 / CCUG 62505 / LMG 26954 / E90)</name>
    <dbReference type="NCBI Taxonomy" id="1285928"/>
    <lineage>
        <taxon>Bacteria</taxon>
        <taxon>Pseudomonadati</taxon>
        <taxon>Bacteroidota</taxon>
        <taxon>Chitinophagia</taxon>
        <taxon>Chitinophagales</taxon>
        <taxon>Chitinophagaceae</taxon>
        <taxon>Niabella</taxon>
    </lineage>
</organism>
<dbReference type="InterPro" id="IPR021458">
    <property type="entry name" value="Rv0495c"/>
</dbReference>
<sequence>MIVIDNKLISDDVIEKQFVCDLSKCKGGCCEDGDAGAPLEEAELKLVNEYYEVVKPYLTQPAIKEIEKKGNYEYDEEFGWVTPTLPSDNEICVYAYREPDGLIKCAFEQAYNEGKIPWKKPISCHLYPIIAYKGKHGDYERLNYEPRKKMCSPACKLGKSLQVPVYKFLKEPLTRKYGQEFYAVLDQIATRNDDNPAE</sequence>
<evidence type="ECO:0000313" key="3">
    <source>
        <dbReference type="Proteomes" id="UP000198757"/>
    </source>
</evidence>
<proteinExistence type="inferred from homology"/>
<dbReference type="Pfam" id="PF11307">
    <property type="entry name" value="DUF3109"/>
    <property type="match status" value="1"/>
</dbReference>
<dbReference type="STRING" id="1285928.SAMN04487894_104188"/>
<dbReference type="Proteomes" id="UP000198757">
    <property type="component" value="Unassembled WGS sequence"/>
</dbReference>
<dbReference type="EMBL" id="FMZO01000004">
    <property type="protein sequence ID" value="SDC84454.1"/>
    <property type="molecule type" value="Genomic_DNA"/>
</dbReference>
<gene>
    <name evidence="2" type="ORF">SAMN04487894_104188</name>
</gene>
<dbReference type="RefSeq" id="WP_090389805.1">
    <property type="nucleotide sequence ID" value="NZ_FMZO01000004.1"/>
</dbReference>
<evidence type="ECO:0000313" key="2">
    <source>
        <dbReference type="EMBL" id="SDC84454.1"/>
    </source>
</evidence>
<evidence type="ECO:0000256" key="1">
    <source>
        <dbReference type="ARBA" id="ARBA00093770"/>
    </source>
</evidence>
<evidence type="ECO:0008006" key="4">
    <source>
        <dbReference type="Google" id="ProtNLM"/>
    </source>
</evidence>
<dbReference type="AlphaFoldDB" id="A0A1G6PXR2"/>
<comment type="similarity">
    <text evidence="1">Belongs to the Rv0495c family.</text>
</comment>
<reference evidence="3" key="1">
    <citation type="submission" date="2016-10" db="EMBL/GenBank/DDBJ databases">
        <authorList>
            <person name="Varghese N."/>
            <person name="Submissions S."/>
        </authorList>
    </citation>
    <scope>NUCLEOTIDE SEQUENCE [LARGE SCALE GENOMIC DNA]</scope>
    <source>
        <strain evidence="3">DSM 25811 / CCM 8410 / LMG 26954 / E90</strain>
    </source>
</reference>
<accession>A0A1G6PXR2</accession>